<name>A0A929F8M0_LEPEC</name>
<proteinExistence type="predicted"/>
<protein>
    <submittedName>
        <fullName evidence="1">Uncharacterized protein</fullName>
    </submittedName>
</protein>
<reference evidence="1" key="1">
    <citation type="submission" date="2020-10" db="EMBL/GenBank/DDBJ databases">
        <authorList>
            <person name="Castelo-Branco R."/>
            <person name="Eusebio N."/>
            <person name="Adriana R."/>
            <person name="Vieira A."/>
            <person name="Brugerolle De Fraissinette N."/>
            <person name="Rezende De Castro R."/>
            <person name="Schneider M.P."/>
            <person name="Vasconcelos V."/>
            <person name="Leao P.N."/>
        </authorList>
    </citation>
    <scope>NUCLEOTIDE SEQUENCE</scope>
    <source>
        <strain evidence="1">LEGE 11479</strain>
    </source>
</reference>
<keyword evidence="2" id="KW-1185">Reference proteome</keyword>
<gene>
    <name evidence="1" type="ORF">IQ260_19770</name>
</gene>
<dbReference type="Proteomes" id="UP000615026">
    <property type="component" value="Unassembled WGS sequence"/>
</dbReference>
<dbReference type="AlphaFoldDB" id="A0A929F8M0"/>
<dbReference type="EMBL" id="JADEXP010000210">
    <property type="protein sequence ID" value="MBE9068886.1"/>
    <property type="molecule type" value="Genomic_DNA"/>
</dbReference>
<evidence type="ECO:0000313" key="1">
    <source>
        <dbReference type="EMBL" id="MBE9068886.1"/>
    </source>
</evidence>
<comment type="caution">
    <text evidence="1">The sequence shown here is derived from an EMBL/GenBank/DDBJ whole genome shotgun (WGS) entry which is preliminary data.</text>
</comment>
<dbReference type="RefSeq" id="WP_193994811.1">
    <property type="nucleotide sequence ID" value="NZ_JADEXP010000210.1"/>
</dbReference>
<organism evidence="1 2">
    <name type="scientific">Leptolyngbya cf. ectocarpi LEGE 11479</name>
    <dbReference type="NCBI Taxonomy" id="1828722"/>
    <lineage>
        <taxon>Bacteria</taxon>
        <taxon>Bacillati</taxon>
        <taxon>Cyanobacteriota</taxon>
        <taxon>Cyanophyceae</taxon>
        <taxon>Leptolyngbyales</taxon>
        <taxon>Leptolyngbyaceae</taxon>
        <taxon>Leptolyngbya group</taxon>
        <taxon>Leptolyngbya</taxon>
    </lineage>
</organism>
<evidence type="ECO:0000313" key="2">
    <source>
        <dbReference type="Proteomes" id="UP000615026"/>
    </source>
</evidence>
<accession>A0A929F8M0</accession>
<sequence>MKKVPLLMGLMVFAAVAGGSFAYGWYSITPAPSPDGSEAVQEAAQTEGAVAEAFDEGPNPQSEEQFEASRLAISPDSLADRAPIAEQLSNLTRIDENGQITVALDELQLTQLMHEALLSQPQVAQIFAHAQSLSTTLDSDLIETGAVLNLSEIPIEGLPTELQTALTQLTSAAPMLAERDIYIGLVARPQVQDGQVYLDQDLKLKLGQFTLPVADVAGHLGLSTHDIEQRLNAVLTQQGFTLDAIEVIDERLVITGARP</sequence>